<feature type="compositionally biased region" description="Basic residues" evidence="4">
    <location>
        <begin position="1"/>
        <end position="11"/>
    </location>
</feature>
<accession>A0A6F9DN02</accession>
<dbReference type="InterPro" id="IPR027417">
    <property type="entry name" value="P-loop_NTPase"/>
</dbReference>
<evidence type="ECO:0000256" key="2">
    <source>
        <dbReference type="ARBA" id="ARBA00022525"/>
    </source>
</evidence>
<name>A0A6F9DN02_9ASCI</name>
<dbReference type="InterPro" id="IPR007111">
    <property type="entry name" value="NACHT_NTPase"/>
</dbReference>
<dbReference type="Gene3D" id="3.40.50.300">
    <property type="entry name" value="P-loop containing nucleotide triphosphate hydrolases"/>
    <property type="match status" value="1"/>
</dbReference>
<dbReference type="AlphaFoldDB" id="A0A6F9DN02"/>
<evidence type="ECO:0000256" key="1">
    <source>
        <dbReference type="ARBA" id="ARBA00004613"/>
    </source>
</evidence>
<dbReference type="Pfam" id="PF05729">
    <property type="entry name" value="NACHT"/>
    <property type="match status" value="1"/>
</dbReference>
<feature type="region of interest" description="Disordered" evidence="4">
    <location>
        <begin position="1"/>
        <end position="49"/>
    </location>
</feature>
<evidence type="ECO:0000313" key="6">
    <source>
        <dbReference type="EMBL" id="CAB3264366.1"/>
    </source>
</evidence>
<protein>
    <submittedName>
        <fullName evidence="6">NACHT, LRR and PYD domains-containing protein 13-like</fullName>
    </submittedName>
</protein>
<organism evidence="6">
    <name type="scientific">Phallusia mammillata</name>
    <dbReference type="NCBI Taxonomy" id="59560"/>
    <lineage>
        <taxon>Eukaryota</taxon>
        <taxon>Metazoa</taxon>
        <taxon>Chordata</taxon>
        <taxon>Tunicata</taxon>
        <taxon>Ascidiacea</taxon>
        <taxon>Phlebobranchia</taxon>
        <taxon>Ascidiidae</taxon>
        <taxon>Phallusia</taxon>
    </lineage>
</organism>
<evidence type="ECO:0000259" key="5">
    <source>
        <dbReference type="PROSITE" id="PS50837"/>
    </source>
</evidence>
<dbReference type="InterPro" id="IPR020858">
    <property type="entry name" value="Serum_albumin-like"/>
</dbReference>
<evidence type="ECO:0000256" key="3">
    <source>
        <dbReference type="ARBA" id="ARBA00022737"/>
    </source>
</evidence>
<dbReference type="SUPFAM" id="SSF48552">
    <property type="entry name" value="Serum albumin-like"/>
    <property type="match status" value="1"/>
</dbReference>
<dbReference type="GO" id="GO:0005615">
    <property type="term" value="C:extracellular space"/>
    <property type="evidence" value="ECO:0007669"/>
    <property type="project" value="InterPro"/>
</dbReference>
<comment type="subcellular location">
    <subcellularLocation>
        <location evidence="1">Secreted</location>
    </subcellularLocation>
</comment>
<reference evidence="6" key="1">
    <citation type="submission" date="2020-04" db="EMBL/GenBank/DDBJ databases">
        <authorList>
            <person name="Neveu A P."/>
        </authorList>
    </citation>
    <scope>NUCLEOTIDE SEQUENCE</scope>
    <source>
        <tissue evidence="6">Whole embryo</tissue>
    </source>
</reference>
<gene>
    <name evidence="6" type="primary">Nlrp13-002</name>
</gene>
<feature type="domain" description="NACHT" evidence="5">
    <location>
        <begin position="172"/>
        <end position="315"/>
    </location>
</feature>
<sequence length="660" mass="75562">MKRKYQKMNARKKIEAEASASANQKQRRTKRKTETDIKPPKRRKVTQQKDMNKVNSALKCCLQEQELLKQAAKKHCEMRKKSFLPLYLKFAALRGNKRQLYQDYNCLPTRFKNGIVSSPTDAQLIYGLPKCTKGKVSIDITEIFGAANNIAETQAAKLPDSMQQEYLLRNKNSVTFVGQTGIGKTTLCKFITTNILSLGFKDLLDIKWLFYIVIQDVDFQTETTLVDFLLSNSCSGLCKHHKISNHVSQRILKSILQSSNIVIILDGLDRLEFPSDTPTFEDKNLSEQFKPVQFVQGIIRGTLLSNAIKILTTTQKHLKIVGHEYFPMFAIEVLGWDESSQEQACVKLCGRSKGKISNFISEHPDISAYCCNPAQGIVIYSALCNAFAAGDEMLLSSIHQIYLYCLCTSLHTTSKQSRLDVEQLALLTWNNGNLKTVDSEVLKSLENLCTKKGQINVHLLNGTNPVRFSSFLWQHLFSAFYLLFVMPLPVFKHKLQYLMLQKWQEITKFTFALCNEQLVDLLSKIASTTLDKHKWDCRKDLLHNHFCKQVRTLTSKHRNSMLKMLACFYEINDDNFLQEFFKFFPESVVVCGSFASWNVRHIEKVLSLSNKNHSLHILPSAKFLGKSFKLLLKTLKSYTIQVLHNTASIMYILKKKKKLV</sequence>
<proteinExistence type="evidence at transcript level"/>
<keyword evidence="3" id="KW-0677">Repeat</keyword>
<dbReference type="EMBL" id="LR788504">
    <property type="protein sequence ID" value="CAB3264366.1"/>
    <property type="molecule type" value="mRNA"/>
</dbReference>
<evidence type="ECO:0000256" key="4">
    <source>
        <dbReference type="SAM" id="MobiDB-lite"/>
    </source>
</evidence>
<keyword evidence="2" id="KW-0964">Secreted</keyword>
<dbReference type="PROSITE" id="PS50837">
    <property type="entry name" value="NACHT"/>
    <property type="match status" value="1"/>
</dbReference>
<dbReference type="SUPFAM" id="SSF52540">
    <property type="entry name" value="P-loop containing nucleoside triphosphate hydrolases"/>
    <property type="match status" value="1"/>
</dbReference>